<comment type="caution">
    <text evidence="3">The sequence shown here is derived from an EMBL/GenBank/DDBJ whole genome shotgun (WGS) entry which is preliminary data.</text>
</comment>
<dbReference type="NCBIfam" id="NF005549">
    <property type="entry name" value="PRK07208.1-5"/>
    <property type="match status" value="1"/>
</dbReference>
<reference evidence="3 4" key="1">
    <citation type="submission" date="2014-03" db="EMBL/GenBank/DDBJ databases">
        <title>Genomics of Bifidobacteria.</title>
        <authorList>
            <person name="Ventura M."/>
            <person name="Milani C."/>
            <person name="Lugli G.A."/>
        </authorList>
    </citation>
    <scope>NUCLEOTIDE SEQUENCE [LARGE SCALE GENOMIC DNA]</scope>
    <source>
        <strain evidence="3 4">LMG 11586</strain>
    </source>
</reference>
<feature type="region of interest" description="Disordered" evidence="1">
    <location>
        <begin position="86"/>
        <end position="106"/>
    </location>
</feature>
<dbReference type="Gene3D" id="3.50.50.60">
    <property type="entry name" value="FAD/NAD(P)-binding domain"/>
    <property type="match status" value="1"/>
</dbReference>
<dbReference type="OrthoDB" id="337830at2"/>
<gene>
    <name evidence="3" type="ORF">BIGA_0819</name>
</gene>
<feature type="domain" description="Amine oxidase" evidence="2">
    <location>
        <begin position="15"/>
        <end position="443"/>
    </location>
</feature>
<dbReference type="eggNOG" id="COG1232">
    <property type="taxonomic scope" value="Bacteria"/>
</dbReference>
<keyword evidence="4" id="KW-1185">Reference proteome</keyword>
<proteinExistence type="predicted"/>
<organism evidence="3 4">
    <name type="scientific">Bifidobacterium pullorum subsp. gallinarum</name>
    <dbReference type="NCBI Taxonomy" id="78344"/>
    <lineage>
        <taxon>Bacteria</taxon>
        <taxon>Bacillati</taxon>
        <taxon>Actinomycetota</taxon>
        <taxon>Actinomycetes</taxon>
        <taxon>Bifidobacteriales</taxon>
        <taxon>Bifidobacteriaceae</taxon>
        <taxon>Bifidobacterium</taxon>
    </lineage>
</organism>
<dbReference type="RefSeq" id="WP_033507178.1">
    <property type="nucleotide sequence ID" value="NZ_JGYX01000002.1"/>
</dbReference>
<accession>A0A087ARH0</accession>
<name>A0A087ARH0_9BIFI</name>
<dbReference type="GO" id="GO:0005829">
    <property type="term" value="C:cytosol"/>
    <property type="evidence" value="ECO:0007669"/>
    <property type="project" value="TreeGrafter"/>
</dbReference>
<dbReference type="NCBIfam" id="NF005546">
    <property type="entry name" value="PRK07208.1-2"/>
    <property type="match status" value="1"/>
</dbReference>
<dbReference type="SUPFAM" id="SSF51971">
    <property type="entry name" value="Nucleotide-binding domain"/>
    <property type="match status" value="1"/>
</dbReference>
<dbReference type="GO" id="GO:0016491">
    <property type="term" value="F:oxidoreductase activity"/>
    <property type="evidence" value="ECO:0007669"/>
    <property type="project" value="InterPro"/>
</dbReference>
<dbReference type="InterPro" id="IPR002937">
    <property type="entry name" value="Amino_oxidase"/>
</dbReference>
<sequence length="531" mass="60552">MTQKQTVVIIGGGPAGLTAAWELMKDGGADAYDVTVLEATREFGGISRTVKHNGNRMDIGGHRFFSKDDRIMQWWRDTLPLQGAPSYDDRKLGRHHDLEPGGPDPETCDEVMLKRHRVSRIYWNRHFFDYPISLSPNTLKAMGPKLTLEAGFSYLKSMVHKLPEDNLENFYINRFGRKLYSMFFEGYTEKLWGRHPSQISADWGAQRVKGLSITEVLKNAFLKLLPKKQDSSKVETSLIEEFWYPKYGPGQLWETVERNCERAGVRVITDANVVQVRQEGGRIESVVYEDCEGNRTELKADQFISSMPVKDLVNALGAGEGAAQVPADMSEIANGLPYRDFVTVGLLVKHLKLRNTTDIPTLGNPPIVPDCWIYVQDPGYKVGRLQIFNNWSPYLVKDVDDTVWIGLEYFCEEGDSFWSMSDEEARDFAIQELTRMRVINGPQDVIDSHRERVKKAYPAYFDTYSRMDELVEYLDSFGNLYCVGRNGQHRYNNMDHSMATAMEAVGNIKTGKTSKKNVWSVNTEQSYHESK</sequence>
<dbReference type="InterPro" id="IPR036188">
    <property type="entry name" value="FAD/NAD-bd_sf"/>
</dbReference>
<dbReference type="NCBIfam" id="NF005548">
    <property type="entry name" value="PRK07208.1-4"/>
    <property type="match status" value="1"/>
</dbReference>
<dbReference type="GO" id="GO:0008767">
    <property type="term" value="F:UDP-galactopyranose mutase activity"/>
    <property type="evidence" value="ECO:0007669"/>
    <property type="project" value="TreeGrafter"/>
</dbReference>
<dbReference type="Pfam" id="PF01593">
    <property type="entry name" value="Amino_oxidase"/>
    <property type="match status" value="1"/>
</dbReference>
<dbReference type="PANTHER" id="PTHR21197">
    <property type="entry name" value="UDP-GALACTOPYRANOSE MUTASE"/>
    <property type="match status" value="1"/>
</dbReference>
<evidence type="ECO:0000313" key="4">
    <source>
        <dbReference type="Proteomes" id="UP000029046"/>
    </source>
</evidence>
<dbReference type="AlphaFoldDB" id="A0A087ARH0"/>
<evidence type="ECO:0000259" key="2">
    <source>
        <dbReference type="Pfam" id="PF01593"/>
    </source>
</evidence>
<protein>
    <submittedName>
        <fullName evidence="3">Protoporphyrinogen oxidase</fullName>
    </submittedName>
</protein>
<dbReference type="PANTHER" id="PTHR21197:SF0">
    <property type="entry name" value="UDP-GALACTOPYRANOSE MUTASE"/>
    <property type="match status" value="1"/>
</dbReference>
<evidence type="ECO:0000256" key="1">
    <source>
        <dbReference type="SAM" id="MobiDB-lite"/>
    </source>
</evidence>
<dbReference type="Proteomes" id="UP000029046">
    <property type="component" value="Unassembled WGS sequence"/>
</dbReference>
<feature type="compositionally biased region" description="Basic and acidic residues" evidence="1">
    <location>
        <begin position="87"/>
        <end position="99"/>
    </location>
</feature>
<evidence type="ECO:0000313" key="3">
    <source>
        <dbReference type="EMBL" id="KFI61370.1"/>
    </source>
</evidence>
<dbReference type="EMBL" id="JGYX01000002">
    <property type="protein sequence ID" value="KFI61370.1"/>
    <property type="molecule type" value="Genomic_DNA"/>
</dbReference>
<dbReference type="GO" id="GO:0050660">
    <property type="term" value="F:flavin adenine dinucleotide binding"/>
    <property type="evidence" value="ECO:0007669"/>
    <property type="project" value="TreeGrafter"/>
</dbReference>